<evidence type="ECO:0000313" key="7">
    <source>
        <dbReference type="Proteomes" id="UP000298551"/>
    </source>
</evidence>
<dbReference type="SUPFAM" id="SSF46894">
    <property type="entry name" value="C-terminal effector domain of the bipartite response regulators"/>
    <property type="match status" value="1"/>
</dbReference>
<name>A0A4D6X9B7_PSEPU</name>
<dbReference type="CDD" id="cd17535">
    <property type="entry name" value="REC_NarL-like"/>
    <property type="match status" value="1"/>
</dbReference>
<dbReference type="Pfam" id="PF00072">
    <property type="entry name" value="Response_reg"/>
    <property type="match status" value="1"/>
</dbReference>
<gene>
    <name evidence="6" type="ORF">E6B08_14675</name>
</gene>
<dbReference type="GO" id="GO:0006355">
    <property type="term" value="P:regulation of DNA-templated transcription"/>
    <property type="evidence" value="ECO:0007669"/>
    <property type="project" value="InterPro"/>
</dbReference>
<dbReference type="InterPro" id="IPR016032">
    <property type="entry name" value="Sig_transdc_resp-reg_C-effctor"/>
</dbReference>
<dbReference type="Gene3D" id="3.40.50.2300">
    <property type="match status" value="1"/>
</dbReference>
<dbReference type="InterPro" id="IPR058245">
    <property type="entry name" value="NreC/VraR/RcsB-like_REC"/>
</dbReference>
<sequence length="216" mass="24125">MTNYDVILADDHPIVRMGVKDVLVQDRRFNLVGEASTPSELVGLYHSAQPQIAITDYSMPGDDRYGDGLKLVEYLLRHFPQTKLLIFTMIDNRLVLDSLYDLGVAGVVTKKGKLDELLLALDCVVHGKVYRGSEMLDPDSVITSRSEVEERVSRLSMRELEVIRYFVSGKNVGDIAKLLNRSVKTVSTQKVAAMRKLEVGSDQALMTFCLQANLFG</sequence>
<dbReference type="SMART" id="SM00448">
    <property type="entry name" value="REC"/>
    <property type="match status" value="1"/>
</dbReference>
<dbReference type="GO" id="GO:0000160">
    <property type="term" value="P:phosphorelay signal transduction system"/>
    <property type="evidence" value="ECO:0007669"/>
    <property type="project" value="InterPro"/>
</dbReference>
<dbReference type="PRINTS" id="PR00038">
    <property type="entry name" value="HTHLUXR"/>
</dbReference>
<dbReference type="CDD" id="cd06170">
    <property type="entry name" value="LuxR_C_like"/>
    <property type="match status" value="1"/>
</dbReference>
<reference evidence="7" key="1">
    <citation type="submission" date="2019-04" db="EMBL/GenBank/DDBJ databases">
        <title>Genome sequence of Pseudomonas putida 1290, an auxin catabolizing strain.</title>
        <authorList>
            <person name="Laird T.S."/>
            <person name="Leveau J.H.J."/>
        </authorList>
    </citation>
    <scope>NUCLEOTIDE SEQUENCE [LARGE SCALE GENOMIC DNA]</scope>
    <source>
        <strain evidence="7">1290</strain>
    </source>
</reference>
<keyword evidence="1 3" id="KW-0597">Phosphoprotein</keyword>
<dbReference type="InterPro" id="IPR000792">
    <property type="entry name" value="Tscrpt_reg_LuxR_C"/>
</dbReference>
<dbReference type="InterPro" id="IPR001789">
    <property type="entry name" value="Sig_transdc_resp-reg_receiver"/>
</dbReference>
<dbReference type="PANTHER" id="PTHR45566">
    <property type="entry name" value="HTH-TYPE TRANSCRIPTIONAL REGULATOR YHJB-RELATED"/>
    <property type="match status" value="1"/>
</dbReference>
<dbReference type="AlphaFoldDB" id="A0A4D6X9B7"/>
<dbReference type="InterPro" id="IPR011006">
    <property type="entry name" value="CheY-like_superfamily"/>
</dbReference>
<dbReference type="RefSeq" id="WP_136914691.1">
    <property type="nucleotide sequence ID" value="NZ_CP039371.1"/>
</dbReference>
<dbReference type="Pfam" id="PF00196">
    <property type="entry name" value="GerE"/>
    <property type="match status" value="1"/>
</dbReference>
<dbReference type="OrthoDB" id="4313922at2"/>
<dbReference type="InterPro" id="IPR051015">
    <property type="entry name" value="EvgA-like"/>
</dbReference>
<evidence type="ECO:0000259" key="5">
    <source>
        <dbReference type="PROSITE" id="PS50110"/>
    </source>
</evidence>
<dbReference type="GO" id="GO:0003677">
    <property type="term" value="F:DNA binding"/>
    <property type="evidence" value="ECO:0007669"/>
    <property type="project" value="UniProtKB-KW"/>
</dbReference>
<dbReference type="PROSITE" id="PS50110">
    <property type="entry name" value="RESPONSE_REGULATORY"/>
    <property type="match status" value="1"/>
</dbReference>
<dbReference type="Proteomes" id="UP000298551">
    <property type="component" value="Chromosome"/>
</dbReference>
<dbReference type="Gene3D" id="1.10.10.10">
    <property type="entry name" value="Winged helix-like DNA-binding domain superfamily/Winged helix DNA-binding domain"/>
    <property type="match status" value="1"/>
</dbReference>
<evidence type="ECO:0000256" key="1">
    <source>
        <dbReference type="ARBA" id="ARBA00022553"/>
    </source>
</evidence>
<dbReference type="SMART" id="SM00421">
    <property type="entry name" value="HTH_LUXR"/>
    <property type="match status" value="1"/>
</dbReference>
<dbReference type="PANTHER" id="PTHR45566:SF1">
    <property type="entry name" value="HTH-TYPE TRANSCRIPTIONAL REGULATOR YHJB-RELATED"/>
    <property type="match status" value="1"/>
</dbReference>
<dbReference type="EMBL" id="CP039371">
    <property type="protein sequence ID" value="QCI12534.1"/>
    <property type="molecule type" value="Genomic_DNA"/>
</dbReference>
<evidence type="ECO:0000313" key="6">
    <source>
        <dbReference type="EMBL" id="QCI12534.1"/>
    </source>
</evidence>
<feature type="domain" description="HTH luxR-type" evidence="4">
    <location>
        <begin position="148"/>
        <end position="213"/>
    </location>
</feature>
<feature type="domain" description="Response regulatory" evidence="5">
    <location>
        <begin position="5"/>
        <end position="125"/>
    </location>
</feature>
<evidence type="ECO:0000256" key="3">
    <source>
        <dbReference type="PROSITE-ProRule" id="PRU00169"/>
    </source>
</evidence>
<dbReference type="PROSITE" id="PS50043">
    <property type="entry name" value="HTH_LUXR_2"/>
    <property type="match status" value="1"/>
</dbReference>
<proteinExistence type="predicted"/>
<dbReference type="InterPro" id="IPR036388">
    <property type="entry name" value="WH-like_DNA-bd_sf"/>
</dbReference>
<keyword evidence="2" id="KW-0238">DNA-binding</keyword>
<organism evidence="6 7">
    <name type="scientific">Pseudomonas putida</name>
    <name type="common">Arthrobacter siderocapsulatus</name>
    <dbReference type="NCBI Taxonomy" id="303"/>
    <lineage>
        <taxon>Bacteria</taxon>
        <taxon>Pseudomonadati</taxon>
        <taxon>Pseudomonadota</taxon>
        <taxon>Gammaproteobacteria</taxon>
        <taxon>Pseudomonadales</taxon>
        <taxon>Pseudomonadaceae</taxon>
        <taxon>Pseudomonas</taxon>
    </lineage>
</organism>
<feature type="modified residue" description="4-aspartylphosphate" evidence="3">
    <location>
        <position position="56"/>
    </location>
</feature>
<accession>A0A4D6X9B7</accession>
<dbReference type="SUPFAM" id="SSF52172">
    <property type="entry name" value="CheY-like"/>
    <property type="match status" value="1"/>
</dbReference>
<evidence type="ECO:0000259" key="4">
    <source>
        <dbReference type="PROSITE" id="PS50043"/>
    </source>
</evidence>
<dbReference type="PROSITE" id="PS00622">
    <property type="entry name" value="HTH_LUXR_1"/>
    <property type="match status" value="1"/>
</dbReference>
<evidence type="ECO:0000256" key="2">
    <source>
        <dbReference type="ARBA" id="ARBA00023125"/>
    </source>
</evidence>
<protein>
    <submittedName>
        <fullName evidence="6">Response regulator</fullName>
    </submittedName>
</protein>